<dbReference type="InterPro" id="IPR038081">
    <property type="entry name" value="CalX-like_sf"/>
</dbReference>
<keyword evidence="5 18" id="KW-0812">Transmembrane</keyword>
<evidence type="ECO:0000256" key="1">
    <source>
        <dbReference type="ARBA" id="ARBA00004651"/>
    </source>
</evidence>
<evidence type="ECO:0000256" key="13">
    <source>
        <dbReference type="ARBA" id="ARBA00023065"/>
    </source>
</evidence>
<dbReference type="PANTHER" id="PTHR11878:SF65">
    <property type="entry name" value="NA_CA-EXCHANGE PROTEIN, ISOFORM G"/>
    <property type="match status" value="1"/>
</dbReference>
<keyword evidence="16" id="KW-0739">Sodium transport</keyword>
<dbReference type="InterPro" id="IPR003644">
    <property type="entry name" value="Calx_beta"/>
</dbReference>
<keyword evidence="13" id="KW-0406">Ion transport</keyword>
<evidence type="ECO:0000256" key="8">
    <source>
        <dbReference type="ARBA" id="ARBA00022737"/>
    </source>
</evidence>
<keyword evidence="10" id="KW-0112">Calmodulin-binding</keyword>
<evidence type="ECO:0000313" key="21">
    <source>
        <dbReference type="EMBL" id="CAD9460751.1"/>
    </source>
</evidence>
<feature type="domain" description="Calx-beta" evidence="20">
    <location>
        <begin position="460"/>
        <end position="562"/>
    </location>
</feature>
<feature type="transmembrane region" description="Helical" evidence="18">
    <location>
        <begin position="215"/>
        <end position="235"/>
    </location>
</feature>
<name>A0A7S2GLW0_9STRA</name>
<feature type="chain" id="PRO_5031209083" description="Calx-beta domain-containing protein" evidence="19">
    <location>
        <begin position="22"/>
        <end position="843"/>
    </location>
</feature>
<protein>
    <recommendedName>
        <fullName evidence="20">Calx-beta domain-containing protein</fullName>
    </recommendedName>
</protein>
<evidence type="ECO:0000256" key="7">
    <source>
        <dbReference type="ARBA" id="ARBA00022729"/>
    </source>
</evidence>
<evidence type="ECO:0000256" key="12">
    <source>
        <dbReference type="ARBA" id="ARBA00023053"/>
    </source>
</evidence>
<feature type="transmembrane region" description="Helical" evidence="18">
    <location>
        <begin position="149"/>
        <end position="173"/>
    </location>
</feature>
<feature type="domain" description="Calx-beta" evidence="20">
    <location>
        <begin position="341"/>
        <end position="439"/>
    </location>
</feature>
<evidence type="ECO:0000256" key="17">
    <source>
        <dbReference type="ARBA" id="ARBA00033667"/>
    </source>
</evidence>
<dbReference type="GO" id="GO:0046872">
    <property type="term" value="F:metal ion binding"/>
    <property type="evidence" value="ECO:0007669"/>
    <property type="project" value="UniProtKB-KW"/>
</dbReference>
<organism evidence="21">
    <name type="scientific">Octactis speculum</name>
    <dbReference type="NCBI Taxonomy" id="3111310"/>
    <lineage>
        <taxon>Eukaryota</taxon>
        <taxon>Sar</taxon>
        <taxon>Stramenopiles</taxon>
        <taxon>Ochrophyta</taxon>
        <taxon>Dictyochophyceae</taxon>
        <taxon>Dictyochales</taxon>
        <taxon>Dictyochaceae</taxon>
        <taxon>Octactis</taxon>
    </lineage>
</organism>
<evidence type="ECO:0000256" key="15">
    <source>
        <dbReference type="ARBA" id="ARBA00023180"/>
    </source>
</evidence>
<evidence type="ECO:0000256" key="3">
    <source>
        <dbReference type="ARBA" id="ARBA00022448"/>
    </source>
</evidence>
<keyword evidence="14 18" id="KW-0472">Membrane</keyword>
<keyword evidence="7 19" id="KW-0732">Signal</keyword>
<reference evidence="21" key="1">
    <citation type="submission" date="2021-01" db="EMBL/GenBank/DDBJ databases">
        <authorList>
            <person name="Corre E."/>
            <person name="Pelletier E."/>
            <person name="Niang G."/>
            <person name="Scheremetjew M."/>
            <person name="Finn R."/>
            <person name="Kale V."/>
            <person name="Holt S."/>
            <person name="Cochrane G."/>
            <person name="Meng A."/>
            <person name="Brown T."/>
            <person name="Cohen L."/>
        </authorList>
    </citation>
    <scope>NUCLEOTIDE SEQUENCE</scope>
    <source>
        <strain evidence="21">CCMP1381</strain>
    </source>
</reference>
<dbReference type="InterPro" id="IPR044880">
    <property type="entry name" value="NCX_ion-bd_dom_sf"/>
</dbReference>
<feature type="transmembrane region" description="Helical" evidence="18">
    <location>
        <begin position="185"/>
        <end position="209"/>
    </location>
</feature>
<keyword evidence="3" id="KW-0813">Transport</keyword>
<dbReference type="Gene3D" id="2.60.40.2030">
    <property type="match status" value="2"/>
</dbReference>
<evidence type="ECO:0000256" key="14">
    <source>
        <dbReference type="ARBA" id="ARBA00023136"/>
    </source>
</evidence>
<dbReference type="SMART" id="SM00237">
    <property type="entry name" value="Calx_beta"/>
    <property type="match status" value="2"/>
</dbReference>
<keyword evidence="8" id="KW-0677">Repeat</keyword>
<feature type="transmembrane region" description="Helical" evidence="18">
    <location>
        <begin position="683"/>
        <end position="702"/>
    </location>
</feature>
<evidence type="ECO:0000256" key="16">
    <source>
        <dbReference type="ARBA" id="ARBA00023201"/>
    </source>
</evidence>
<feature type="transmembrane region" description="Helical" evidence="18">
    <location>
        <begin position="821"/>
        <end position="840"/>
    </location>
</feature>
<dbReference type="PANTHER" id="PTHR11878">
    <property type="entry name" value="SODIUM/CALCIUM EXCHANGER"/>
    <property type="match status" value="1"/>
</dbReference>
<feature type="signal peptide" evidence="19">
    <location>
        <begin position="1"/>
        <end position="21"/>
    </location>
</feature>
<evidence type="ECO:0000256" key="2">
    <source>
        <dbReference type="ARBA" id="ARBA00007489"/>
    </source>
</evidence>
<dbReference type="GO" id="GO:0098703">
    <property type="term" value="P:calcium ion import across plasma membrane"/>
    <property type="evidence" value="ECO:0007669"/>
    <property type="project" value="TreeGrafter"/>
</dbReference>
<keyword evidence="12" id="KW-0915">Sodium</keyword>
<evidence type="ECO:0000256" key="9">
    <source>
        <dbReference type="ARBA" id="ARBA00022837"/>
    </source>
</evidence>
<keyword evidence="15" id="KW-0325">Glycoprotein</keyword>
<feature type="transmembrane region" description="Helical" evidence="18">
    <location>
        <begin position="774"/>
        <end position="801"/>
    </location>
</feature>
<keyword evidence="9" id="KW-0106">Calcium</keyword>
<comment type="similarity">
    <text evidence="2">Belongs to the Ca(2+):cation antiporter (CaCA) (TC 2.A.19) family. SLC8 subfamily.</text>
</comment>
<gene>
    <name evidence="21" type="ORF">DSPE1174_LOCUS24427</name>
</gene>
<feature type="transmembrane region" description="Helical" evidence="18">
    <location>
        <begin position="112"/>
        <end position="137"/>
    </location>
</feature>
<evidence type="ECO:0000256" key="19">
    <source>
        <dbReference type="SAM" id="SignalP"/>
    </source>
</evidence>
<dbReference type="GO" id="GO:0005886">
    <property type="term" value="C:plasma membrane"/>
    <property type="evidence" value="ECO:0007669"/>
    <property type="project" value="UniProtKB-SubCell"/>
</dbReference>
<proteinExistence type="inferred from homology"/>
<dbReference type="GO" id="GO:0005432">
    <property type="term" value="F:calcium:sodium antiporter activity"/>
    <property type="evidence" value="ECO:0007669"/>
    <property type="project" value="InterPro"/>
</dbReference>
<dbReference type="EMBL" id="HBGS01047083">
    <property type="protein sequence ID" value="CAD9460751.1"/>
    <property type="molecule type" value="Transcribed_RNA"/>
</dbReference>
<evidence type="ECO:0000256" key="6">
    <source>
        <dbReference type="ARBA" id="ARBA00022723"/>
    </source>
</evidence>
<dbReference type="InterPro" id="IPR004837">
    <property type="entry name" value="NaCa_Exmemb"/>
</dbReference>
<dbReference type="InterPro" id="IPR051171">
    <property type="entry name" value="CaCA"/>
</dbReference>
<dbReference type="InterPro" id="IPR004836">
    <property type="entry name" value="Na_Ca_Ex"/>
</dbReference>
<comment type="subcellular location">
    <subcellularLocation>
        <location evidence="1">Cell membrane</location>
        <topology evidence="1">Multi-pass membrane protein</topology>
    </subcellularLocation>
</comment>
<evidence type="ECO:0000256" key="10">
    <source>
        <dbReference type="ARBA" id="ARBA00022860"/>
    </source>
</evidence>
<evidence type="ECO:0000256" key="11">
    <source>
        <dbReference type="ARBA" id="ARBA00022989"/>
    </source>
</evidence>
<evidence type="ECO:0000256" key="18">
    <source>
        <dbReference type="SAM" id="Phobius"/>
    </source>
</evidence>
<dbReference type="PRINTS" id="PR01259">
    <property type="entry name" value="NACAEXCHNGR"/>
</dbReference>
<comment type="catalytic activity">
    <reaction evidence="17">
        <text>Ca(2+)(in) + 3 Na(+)(out) = Ca(2+)(out) + 3 Na(+)(in)</text>
        <dbReference type="Rhea" id="RHEA:69955"/>
        <dbReference type="ChEBI" id="CHEBI:29101"/>
        <dbReference type="ChEBI" id="CHEBI:29108"/>
    </reaction>
</comment>
<keyword evidence="6" id="KW-0479">Metal-binding</keyword>
<sequence length="843" mass="92102">MMSSSGLKILTASILVGNAVAQEICKQTASLLGSMMGGGDKEDVGGVILPLSSSEVDRSFTGGRAVIYFIFLIWTFLGVGIVADRFMMAIEVITSAEKEIETKRGQKIKVRVWNATIANLSLMALGSSAPEILLAVIEIISNDFHSGSLGPSTIVGSAAFNLLVIIAICVTAIPNGETRKIAELGVYKTTAFFSVFAYIWLIIILVLITPDKVDIWEALVTFLMFPILLGLAYAADRGMFSKSSSKVQPDQHIISINGREFMAFECAEYLKNLNANSSELEASELLAQQMLSKVKPSRAQHRINAIRAMTGSKKVGRPDTKKANARSIKVLSDEESPLKKEIAMVESAHVVEELYFVSTEYAVIENEGKVTVEVMRSSDDGQVSVSFFTRDGTATSGKDFKDTRGVITFAEGQLTQTISVKIIDDEEVEEDENFYIHLDPENIIATRTNPYKVRKDGDVTCVKIIDDDEPGNIGFQNAEVTFSETGRFAELTLVRESGCIGEIACTVSTAPGDAIEGTDYEPIPEDQTKVIFCHQQLQAHVRIPLLNTQSFNKQCCFTANLTDIVGIRAEFIKDKTTCKIMICADDKMKNIIDNVTRIVAEDMDQFQVGHETWPEQFKNAVVMEDEDDGSILGTFLHFLSLPWKVLFAFIPPTSYCGGWLCFCISLFFIGVVSALIGDLAGIFGCLLPLNPAVTAITFVALGTSLPDTFASKAAALADDTADSSVGNVTGSNSVNVFLGLGLPWTIAAIYWEMEGANDDWVERYGDLYNYPKGFIVPSAGLWQSVLVFTACALQCLGVLYYRRVTYGAELGGPPGPAKWAAAYFIFLWFVYVFLSALGSYEVI</sequence>
<evidence type="ECO:0000256" key="4">
    <source>
        <dbReference type="ARBA" id="ARBA00022475"/>
    </source>
</evidence>
<accession>A0A7S2GLW0</accession>
<feature type="transmembrane region" description="Helical" evidence="18">
    <location>
        <begin position="734"/>
        <end position="753"/>
    </location>
</feature>
<feature type="transmembrane region" description="Helical" evidence="18">
    <location>
        <begin position="65"/>
        <end position="83"/>
    </location>
</feature>
<dbReference type="Gene3D" id="1.20.1420.30">
    <property type="entry name" value="NCX, central ion-binding region"/>
    <property type="match status" value="2"/>
</dbReference>
<feature type="transmembrane region" description="Helical" evidence="18">
    <location>
        <begin position="657"/>
        <end position="676"/>
    </location>
</feature>
<dbReference type="GO" id="GO:0005516">
    <property type="term" value="F:calmodulin binding"/>
    <property type="evidence" value="ECO:0007669"/>
    <property type="project" value="UniProtKB-KW"/>
</dbReference>
<keyword evidence="4" id="KW-1003">Cell membrane</keyword>
<dbReference type="AlphaFoldDB" id="A0A7S2GLW0"/>
<evidence type="ECO:0000259" key="20">
    <source>
        <dbReference type="SMART" id="SM00237"/>
    </source>
</evidence>
<keyword evidence="11 18" id="KW-1133">Transmembrane helix</keyword>
<dbReference type="Pfam" id="PF01699">
    <property type="entry name" value="Na_Ca_ex"/>
    <property type="match status" value="2"/>
</dbReference>
<evidence type="ECO:0000256" key="5">
    <source>
        <dbReference type="ARBA" id="ARBA00022692"/>
    </source>
</evidence>
<dbReference type="SUPFAM" id="SSF141072">
    <property type="entry name" value="CalX-like"/>
    <property type="match status" value="2"/>
</dbReference>
<dbReference type="Pfam" id="PF03160">
    <property type="entry name" value="Calx-beta"/>
    <property type="match status" value="1"/>
</dbReference>
<dbReference type="GO" id="GO:0007154">
    <property type="term" value="P:cell communication"/>
    <property type="evidence" value="ECO:0007669"/>
    <property type="project" value="InterPro"/>
</dbReference>